<dbReference type="PANTHER" id="PTHR43484:SF1">
    <property type="entry name" value="FLAGELLAR MOTOR SWITCH PROTEIN FLIN"/>
    <property type="match status" value="1"/>
</dbReference>
<evidence type="ECO:0000259" key="9">
    <source>
        <dbReference type="Pfam" id="PF04509"/>
    </source>
</evidence>
<evidence type="ECO:0000256" key="2">
    <source>
        <dbReference type="ARBA" id="ARBA00009226"/>
    </source>
</evidence>
<feature type="compositionally biased region" description="Low complexity" evidence="7">
    <location>
        <begin position="296"/>
        <end position="306"/>
    </location>
</feature>
<dbReference type="GO" id="GO:0009425">
    <property type="term" value="C:bacterial-type flagellum basal body"/>
    <property type="evidence" value="ECO:0007669"/>
    <property type="project" value="InterPro"/>
</dbReference>
<evidence type="ECO:0008006" key="11">
    <source>
        <dbReference type="Google" id="ProtNLM"/>
    </source>
</evidence>
<feature type="domain" description="CheC-like protein" evidence="9">
    <location>
        <begin position="19"/>
        <end position="55"/>
    </location>
</feature>
<feature type="domain" description="CheC-like protein" evidence="9">
    <location>
        <begin position="119"/>
        <end position="151"/>
    </location>
</feature>
<sequence>MSRREGTSNGMADNIFNSMELDAIGEVMNISLGSSATAVSNLLDHRVEITTPRVSVCEVKDFGISDLEPAIGVEIRYISGLVGSNIMLLKRSDVKVIVDILMGSETPDEEFEMNELTISAVCEVMNQMMGAASTALSDFLGIPVNISTPESFELKNFEEFKKDHFPIQDGKCVVVRFMLKIDNMLQSEFINVMSVDLTRELLSGLGLGEDEDAAPPESTSPEQVASPLENGPKLSQAEIEKLVNSTQPTPQPTTPPASSGGTMSQAEIEKLMGNMQPTLQPTQAPQQSSPPPYPMPQGQVQSAPGGAYPMPAYGQYAPGYYPPPSYYSAPPQMAQPASKMIQSSPAEMPKFANGEPLDEQQAENLDLLMSVPLEVSVEIGRARRKVQDVLAFTKGSLVMLNKLAGDQVDLFVNGQCIAKGDVVVVDDNFGIRITEVLKSPNPNELING</sequence>
<dbReference type="SUPFAM" id="SSF103039">
    <property type="entry name" value="CheC-like"/>
    <property type="match status" value="1"/>
</dbReference>
<dbReference type="GO" id="GO:0006935">
    <property type="term" value="P:chemotaxis"/>
    <property type="evidence" value="ECO:0007669"/>
    <property type="project" value="UniProtKB-KW"/>
</dbReference>
<evidence type="ECO:0000256" key="6">
    <source>
        <dbReference type="ARBA" id="ARBA00023136"/>
    </source>
</evidence>
<dbReference type="SUPFAM" id="SSF101801">
    <property type="entry name" value="Surface presentation of antigens (SPOA)"/>
    <property type="match status" value="1"/>
</dbReference>
<dbReference type="Pfam" id="PF04509">
    <property type="entry name" value="CheC"/>
    <property type="match status" value="2"/>
</dbReference>
<dbReference type="CDD" id="cd17907">
    <property type="entry name" value="FliY_FliN-Y"/>
    <property type="match status" value="1"/>
</dbReference>
<feature type="compositionally biased region" description="Low complexity" evidence="7">
    <location>
        <begin position="277"/>
        <end position="287"/>
    </location>
</feature>
<evidence type="ECO:0000256" key="7">
    <source>
        <dbReference type="SAM" id="MobiDB-lite"/>
    </source>
</evidence>
<dbReference type="Gene3D" id="3.40.1550.10">
    <property type="entry name" value="CheC-like"/>
    <property type="match status" value="1"/>
</dbReference>
<comment type="subcellular location">
    <subcellularLocation>
        <location evidence="1">Cell membrane</location>
        <topology evidence="1">Peripheral membrane protein</topology>
        <orientation evidence="1">Cytoplasmic side</orientation>
    </subcellularLocation>
</comment>
<dbReference type="AlphaFoldDB" id="A0A644XNM9"/>
<keyword evidence="3" id="KW-1003">Cell membrane</keyword>
<organism evidence="10">
    <name type="scientific">bioreactor metagenome</name>
    <dbReference type="NCBI Taxonomy" id="1076179"/>
    <lineage>
        <taxon>unclassified sequences</taxon>
        <taxon>metagenomes</taxon>
        <taxon>ecological metagenomes</taxon>
    </lineage>
</organism>
<dbReference type="PANTHER" id="PTHR43484">
    <property type="match status" value="1"/>
</dbReference>
<dbReference type="GO" id="GO:0005886">
    <property type="term" value="C:plasma membrane"/>
    <property type="evidence" value="ECO:0007669"/>
    <property type="project" value="UniProtKB-SubCell"/>
</dbReference>
<dbReference type="Pfam" id="PF01052">
    <property type="entry name" value="FliMN_C"/>
    <property type="match status" value="1"/>
</dbReference>
<dbReference type="Gene3D" id="2.30.330.10">
    <property type="entry name" value="SpoA-like"/>
    <property type="match status" value="1"/>
</dbReference>
<feature type="region of interest" description="Disordered" evidence="7">
    <location>
        <begin position="207"/>
        <end position="230"/>
    </location>
</feature>
<proteinExistence type="inferred from homology"/>
<feature type="region of interest" description="Disordered" evidence="7">
    <location>
        <begin position="244"/>
        <end position="263"/>
    </location>
</feature>
<keyword evidence="5" id="KW-0283">Flagellar rotation</keyword>
<dbReference type="GO" id="GO:0016787">
    <property type="term" value="F:hydrolase activity"/>
    <property type="evidence" value="ECO:0007669"/>
    <property type="project" value="InterPro"/>
</dbReference>
<comment type="caution">
    <text evidence="10">The sequence shown here is derived from an EMBL/GenBank/DDBJ whole genome shotgun (WGS) entry which is preliminary data.</text>
</comment>
<dbReference type="GO" id="GO:0003774">
    <property type="term" value="F:cytoskeletal motor activity"/>
    <property type="evidence" value="ECO:0007669"/>
    <property type="project" value="InterPro"/>
</dbReference>
<feature type="domain" description="Flagellar motor switch protein FliN-like C-terminal" evidence="8">
    <location>
        <begin position="367"/>
        <end position="437"/>
    </location>
</feature>
<dbReference type="PRINTS" id="PR00956">
    <property type="entry name" value="FLGMOTORFLIN"/>
</dbReference>
<dbReference type="InterPro" id="IPR007597">
    <property type="entry name" value="CheC"/>
</dbReference>
<gene>
    <name evidence="10" type="ORF">SDC9_64144</name>
</gene>
<dbReference type="InterPro" id="IPR028976">
    <property type="entry name" value="CheC-like_sf"/>
</dbReference>
<dbReference type="InterPro" id="IPR001172">
    <property type="entry name" value="FliN_T3SS_HrcQb"/>
</dbReference>
<dbReference type="EMBL" id="VSSQ01002853">
    <property type="protein sequence ID" value="MPM17745.1"/>
    <property type="molecule type" value="Genomic_DNA"/>
</dbReference>
<dbReference type="InterPro" id="IPR036429">
    <property type="entry name" value="SpoA-like_sf"/>
</dbReference>
<reference evidence="10" key="1">
    <citation type="submission" date="2019-08" db="EMBL/GenBank/DDBJ databases">
        <authorList>
            <person name="Kucharzyk K."/>
            <person name="Murdoch R.W."/>
            <person name="Higgins S."/>
            <person name="Loffler F."/>
        </authorList>
    </citation>
    <scope>NUCLEOTIDE SEQUENCE</scope>
</reference>
<protein>
    <recommendedName>
        <fullName evidence="11">Flagellar motor switch protein FliN-like C-terminal domain-containing protein</fullName>
    </recommendedName>
</protein>
<feature type="region of interest" description="Disordered" evidence="7">
    <location>
        <begin position="277"/>
        <end position="306"/>
    </location>
</feature>
<keyword evidence="6" id="KW-0472">Membrane</keyword>
<evidence type="ECO:0000256" key="5">
    <source>
        <dbReference type="ARBA" id="ARBA00022779"/>
    </source>
</evidence>
<dbReference type="NCBIfam" id="TIGR02480">
    <property type="entry name" value="fliN"/>
    <property type="match status" value="1"/>
</dbReference>
<dbReference type="InterPro" id="IPR001543">
    <property type="entry name" value="FliN-like_C"/>
</dbReference>
<evidence type="ECO:0000256" key="1">
    <source>
        <dbReference type="ARBA" id="ARBA00004413"/>
    </source>
</evidence>
<dbReference type="GO" id="GO:0071973">
    <property type="term" value="P:bacterial-type flagellum-dependent cell motility"/>
    <property type="evidence" value="ECO:0007669"/>
    <property type="project" value="InterPro"/>
</dbReference>
<evidence type="ECO:0000313" key="10">
    <source>
        <dbReference type="EMBL" id="MPM17745.1"/>
    </source>
</evidence>
<dbReference type="InterPro" id="IPR012826">
    <property type="entry name" value="FliN"/>
</dbReference>
<name>A0A644XNM9_9ZZZZ</name>
<evidence type="ECO:0000259" key="8">
    <source>
        <dbReference type="Pfam" id="PF01052"/>
    </source>
</evidence>
<dbReference type="InterPro" id="IPR051469">
    <property type="entry name" value="FliN/MopA/SpaO"/>
</dbReference>
<keyword evidence="4" id="KW-0145">Chemotaxis</keyword>
<accession>A0A644XNM9</accession>
<comment type="similarity">
    <text evidence="2">Belongs to the FliN/MopA/SpaO family.</text>
</comment>
<evidence type="ECO:0000256" key="4">
    <source>
        <dbReference type="ARBA" id="ARBA00022500"/>
    </source>
</evidence>
<evidence type="ECO:0000256" key="3">
    <source>
        <dbReference type="ARBA" id="ARBA00022475"/>
    </source>
</evidence>